<organism evidence="2 3">
    <name type="scientific">Suillus fuscotomentosus</name>
    <dbReference type="NCBI Taxonomy" id="1912939"/>
    <lineage>
        <taxon>Eukaryota</taxon>
        <taxon>Fungi</taxon>
        <taxon>Dikarya</taxon>
        <taxon>Basidiomycota</taxon>
        <taxon>Agaricomycotina</taxon>
        <taxon>Agaricomycetes</taxon>
        <taxon>Agaricomycetidae</taxon>
        <taxon>Boletales</taxon>
        <taxon>Suillineae</taxon>
        <taxon>Suillaceae</taxon>
        <taxon>Suillus</taxon>
    </lineage>
</organism>
<evidence type="ECO:0000313" key="2">
    <source>
        <dbReference type="EMBL" id="KAG1900332.1"/>
    </source>
</evidence>
<keyword evidence="1" id="KW-0732">Signal</keyword>
<feature type="non-terminal residue" evidence="2">
    <location>
        <position position="74"/>
    </location>
</feature>
<comment type="caution">
    <text evidence="2">The sequence shown here is derived from an EMBL/GenBank/DDBJ whole genome shotgun (WGS) entry which is preliminary data.</text>
</comment>
<name>A0AAD4E6M5_9AGAM</name>
<dbReference type="EMBL" id="JABBWK010000027">
    <property type="protein sequence ID" value="KAG1900332.1"/>
    <property type="molecule type" value="Genomic_DNA"/>
</dbReference>
<keyword evidence="3" id="KW-1185">Reference proteome</keyword>
<dbReference type="RefSeq" id="XP_041225908.1">
    <property type="nucleotide sequence ID" value="XM_041361710.1"/>
</dbReference>
<gene>
    <name evidence="2" type="ORF">F5891DRAFT_1033598</name>
</gene>
<reference evidence="2" key="1">
    <citation type="journal article" date="2020" name="New Phytol.">
        <title>Comparative genomics reveals dynamic genome evolution in host specialist ectomycorrhizal fungi.</title>
        <authorList>
            <person name="Lofgren L.A."/>
            <person name="Nguyen N.H."/>
            <person name="Vilgalys R."/>
            <person name="Ruytinx J."/>
            <person name="Liao H.L."/>
            <person name="Branco S."/>
            <person name="Kuo A."/>
            <person name="LaButti K."/>
            <person name="Lipzen A."/>
            <person name="Andreopoulos W."/>
            <person name="Pangilinan J."/>
            <person name="Riley R."/>
            <person name="Hundley H."/>
            <person name="Na H."/>
            <person name="Barry K."/>
            <person name="Grigoriev I.V."/>
            <person name="Stajich J.E."/>
            <person name="Kennedy P.G."/>
        </authorList>
    </citation>
    <scope>NUCLEOTIDE SEQUENCE</scope>
    <source>
        <strain evidence="2">FC203</strain>
    </source>
</reference>
<proteinExistence type="predicted"/>
<accession>A0AAD4E6M5</accession>
<evidence type="ECO:0000256" key="1">
    <source>
        <dbReference type="SAM" id="SignalP"/>
    </source>
</evidence>
<sequence>MRFRSYYKSRAWSLLCTFATSFANPIMTYVSHDPDNTYFNDPAWWPFLVWTRAYSNAAGSWRATRTEHVSDISL</sequence>
<feature type="chain" id="PRO_5042290499" evidence="1">
    <location>
        <begin position="24"/>
        <end position="74"/>
    </location>
</feature>
<protein>
    <submittedName>
        <fullName evidence="2">Uncharacterized protein</fullName>
    </submittedName>
</protein>
<evidence type="ECO:0000313" key="3">
    <source>
        <dbReference type="Proteomes" id="UP001195769"/>
    </source>
</evidence>
<dbReference type="GeneID" id="64656008"/>
<dbReference type="AlphaFoldDB" id="A0AAD4E6M5"/>
<dbReference type="Proteomes" id="UP001195769">
    <property type="component" value="Unassembled WGS sequence"/>
</dbReference>
<feature type="signal peptide" evidence="1">
    <location>
        <begin position="1"/>
        <end position="23"/>
    </location>
</feature>